<reference evidence="1" key="1">
    <citation type="submission" date="2020-08" db="EMBL/GenBank/DDBJ databases">
        <title>Multicomponent nature underlies the extraordinary mechanical properties of spider dragline silk.</title>
        <authorList>
            <person name="Kono N."/>
            <person name="Nakamura H."/>
            <person name="Mori M."/>
            <person name="Yoshida Y."/>
            <person name="Ohtoshi R."/>
            <person name="Malay A.D."/>
            <person name="Moran D.A.P."/>
            <person name="Tomita M."/>
            <person name="Numata K."/>
            <person name="Arakawa K."/>
        </authorList>
    </citation>
    <scope>NUCLEOTIDE SEQUENCE</scope>
</reference>
<dbReference type="Proteomes" id="UP000887013">
    <property type="component" value="Unassembled WGS sequence"/>
</dbReference>
<proteinExistence type="predicted"/>
<evidence type="ECO:0000313" key="2">
    <source>
        <dbReference type="Proteomes" id="UP000887013"/>
    </source>
</evidence>
<sequence length="88" mass="9456">MERTLAPSNICPFPAGLNVPVILPLTKLPVIPPESTGSHHPIVQGSYTEFNSAGAHSHQPFSQVELNDLTNVLSLSKDAAELLDSRLK</sequence>
<comment type="caution">
    <text evidence="1">The sequence shown here is derived from an EMBL/GenBank/DDBJ whole genome shotgun (WGS) entry which is preliminary data.</text>
</comment>
<protein>
    <submittedName>
        <fullName evidence="1">Uncharacterized protein</fullName>
    </submittedName>
</protein>
<dbReference type="AlphaFoldDB" id="A0A8X6U879"/>
<evidence type="ECO:0000313" key="1">
    <source>
        <dbReference type="EMBL" id="GFU02577.1"/>
    </source>
</evidence>
<dbReference type="OrthoDB" id="7890494at2759"/>
<accession>A0A8X6U879</accession>
<keyword evidence="2" id="KW-1185">Reference proteome</keyword>
<dbReference type="EMBL" id="BMAW01027529">
    <property type="protein sequence ID" value="GFU02577.1"/>
    <property type="molecule type" value="Genomic_DNA"/>
</dbReference>
<organism evidence="1 2">
    <name type="scientific">Nephila pilipes</name>
    <name type="common">Giant wood spider</name>
    <name type="synonym">Nephila maculata</name>
    <dbReference type="NCBI Taxonomy" id="299642"/>
    <lineage>
        <taxon>Eukaryota</taxon>
        <taxon>Metazoa</taxon>
        <taxon>Ecdysozoa</taxon>
        <taxon>Arthropoda</taxon>
        <taxon>Chelicerata</taxon>
        <taxon>Arachnida</taxon>
        <taxon>Araneae</taxon>
        <taxon>Araneomorphae</taxon>
        <taxon>Entelegynae</taxon>
        <taxon>Araneoidea</taxon>
        <taxon>Nephilidae</taxon>
        <taxon>Nephila</taxon>
    </lineage>
</organism>
<gene>
    <name evidence="1" type="ORF">NPIL_17691</name>
</gene>
<name>A0A8X6U879_NEPPI</name>